<keyword evidence="3" id="KW-0378">Hydrolase</keyword>
<dbReference type="Pfam" id="PF00557">
    <property type="entry name" value="Peptidase_M24"/>
    <property type="match status" value="1"/>
</dbReference>
<gene>
    <name evidence="3" type="primary">pepQ</name>
    <name evidence="3" type="ORF">AMQ74_00656</name>
</gene>
<dbReference type="InterPro" id="IPR029149">
    <property type="entry name" value="Creatin/AminoP/Spt16_N"/>
</dbReference>
<evidence type="ECO:0000313" key="4">
    <source>
        <dbReference type="Proteomes" id="UP000075578"/>
    </source>
</evidence>
<evidence type="ECO:0000259" key="2">
    <source>
        <dbReference type="Pfam" id="PF01321"/>
    </source>
</evidence>
<proteinExistence type="predicted"/>
<dbReference type="PATRIC" id="fig|1705564.3.peg.672"/>
<dbReference type="EMBL" id="LNGD01000026">
    <property type="protein sequence ID" value="KYC52687.1"/>
    <property type="molecule type" value="Genomic_DNA"/>
</dbReference>
<dbReference type="InterPro" id="IPR036005">
    <property type="entry name" value="Creatinase/aminopeptidase-like"/>
</dbReference>
<dbReference type="AlphaFoldDB" id="A0A150J611"/>
<dbReference type="SUPFAM" id="SSF53092">
    <property type="entry name" value="Creatinase/prolidase N-terminal domain"/>
    <property type="match status" value="1"/>
</dbReference>
<dbReference type="CDD" id="cd01092">
    <property type="entry name" value="APP-like"/>
    <property type="match status" value="1"/>
</dbReference>
<dbReference type="InterPro" id="IPR000587">
    <property type="entry name" value="Creatinase_N"/>
</dbReference>
<dbReference type="InterPro" id="IPR050659">
    <property type="entry name" value="Peptidase_M24B"/>
</dbReference>
<dbReference type="EC" id="3.4.13.9" evidence="3"/>
<dbReference type="GO" id="GO:0102009">
    <property type="term" value="F:proline dipeptidase activity"/>
    <property type="evidence" value="ECO:0007669"/>
    <property type="project" value="UniProtKB-EC"/>
</dbReference>
<feature type="domain" description="Creatinase N-terminal" evidence="2">
    <location>
        <begin position="5"/>
        <end position="138"/>
    </location>
</feature>
<name>A0A150J611_9EURY</name>
<protein>
    <submittedName>
        <fullName evidence="3">Xaa-Pro dipeptidase</fullName>
        <ecNumber evidence="3">3.4.13.9</ecNumber>
    </submittedName>
</protein>
<accession>A0A150J611</accession>
<evidence type="ECO:0000259" key="1">
    <source>
        <dbReference type="Pfam" id="PF00557"/>
    </source>
</evidence>
<dbReference type="Gene3D" id="3.40.350.10">
    <property type="entry name" value="Creatinase/prolidase N-terminal domain"/>
    <property type="match status" value="1"/>
</dbReference>
<dbReference type="Proteomes" id="UP000075578">
    <property type="component" value="Unassembled WGS sequence"/>
</dbReference>
<organism evidence="3 4">
    <name type="scientific">Candidatus Methanofastidiosum methylothiophilum</name>
    <dbReference type="NCBI Taxonomy" id="1705564"/>
    <lineage>
        <taxon>Archaea</taxon>
        <taxon>Methanobacteriati</taxon>
        <taxon>Methanobacteriota</taxon>
        <taxon>Stenosarchaea group</taxon>
        <taxon>Candidatus Methanofastidiosia</taxon>
        <taxon>Candidatus Methanofastidiosales</taxon>
        <taxon>Candidatus Methanofastidiosaceae</taxon>
        <taxon>Candidatus Methanofastidiosum</taxon>
    </lineage>
</organism>
<comment type="caution">
    <text evidence="3">The sequence shown here is derived from an EMBL/GenBank/DDBJ whole genome shotgun (WGS) entry which is preliminary data.</text>
</comment>
<evidence type="ECO:0000313" key="3">
    <source>
        <dbReference type="EMBL" id="KYC52687.1"/>
    </source>
</evidence>
<dbReference type="Gene3D" id="3.90.230.10">
    <property type="entry name" value="Creatinase/methionine aminopeptidase superfamily"/>
    <property type="match status" value="1"/>
</dbReference>
<reference evidence="3 4" key="1">
    <citation type="journal article" date="2016" name="ISME J.">
        <title>Chasing the elusive Euryarchaeota class WSA2: genomes reveal a uniquely fastidious methyl-reducing methanogen.</title>
        <authorList>
            <person name="Nobu M.K."/>
            <person name="Narihiro T."/>
            <person name="Kuroda K."/>
            <person name="Mei R."/>
            <person name="Liu W.T."/>
        </authorList>
    </citation>
    <scope>NUCLEOTIDE SEQUENCE [LARGE SCALE GENOMIC DNA]</scope>
    <source>
        <strain evidence="3">U1lsi0528_Bin089</strain>
    </source>
</reference>
<keyword evidence="3" id="KW-0645">Protease</keyword>
<feature type="domain" description="Peptidase M24" evidence="1">
    <location>
        <begin position="146"/>
        <end position="347"/>
    </location>
</feature>
<dbReference type="PANTHER" id="PTHR46112">
    <property type="entry name" value="AMINOPEPTIDASE"/>
    <property type="match status" value="1"/>
</dbReference>
<keyword evidence="3" id="KW-0224">Dipeptidase</keyword>
<dbReference type="PANTHER" id="PTHR46112:SF2">
    <property type="entry name" value="XAA-PRO AMINOPEPTIDASE P-RELATED"/>
    <property type="match status" value="1"/>
</dbReference>
<dbReference type="SUPFAM" id="SSF55920">
    <property type="entry name" value="Creatinase/aminopeptidase"/>
    <property type="match status" value="1"/>
</dbReference>
<dbReference type="Pfam" id="PF01321">
    <property type="entry name" value="Creatinase_N"/>
    <property type="match status" value="1"/>
</dbReference>
<sequence length="364" mass="40943">MMKNRIDRLFEYIAKENKNVDCVLISRATFPDINFFYFSNAKGGLFEGSFLLLYPDGGSKLFTSTMEREAAEKSGGDFEVYVFSSREERINLLKDNIKGENLGLSFSSITYLEVDKLKETFKGNLIDITKEISFTRAIKDSDEINQIKKASEITSKTFSQIPEMLRNGMTEKELSLEIEFSLRKNGASSLSYDTIAAFGPNSSLPHYESGDSKLKPSDFVLLDFAGKYNRYCTDMTRTFFFKEASSEQKKVYETVLEAQLLGLDALKPGVIARDVHNAVSKFIDDTEYKGKFIHSLGHGVGLETHDALGLSPISDYTIEENMVLTIEPGIYIPDFGGVRIEDTVVVRKGKPQILTPFTKELLII</sequence>
<dbReference type="InterPro" id="IPR000994">
    <property type="entry name" value="Pept_M24"/>
</dbReference>